<gene>
    <name evidence="1" type="ORF">BDP27DRAFT_1315084</name>
</gene>
<feature type="non-terminal residue" evidence="1">
    <location>
        <position position="1"/>
    </location>
</feature>
<evidence type="ECO:0000313" key="1">
    <source>
        <dbReference type="EMBL" id="KAF9075473.1"/>
    </source>
</evidence>
<proteinExistence type="predicted"/>
<keyword evidence="2" id="KW-1185">Reference proteome</keyword>
<organism evidence="1 2">
    <name type="scientific">Rhodocollybia butyracea</name>
    <dbReference type="NCBI Taxonomy" id="206335"/>
    <lineage>
        <taxon>Eukaryota</taxon>
        <taxon>Fungi</taxon>
        <taxon>Dikarya</taxon>
        <taxon>Basidiomycota</taxon>
        <taxon>Agaricomycotina</taxon>
        <taxon>Agaricomycetes</taxon>
        <taxon>Agaricomycetidae</taxon>
        <taxon>Agaricales</taxon>
        <taxon>Marasmiineae</taxon>
        <taxon>Omphalotaceae</taxon>
        <taxon>Rhodocollybia</taxon>
    </lineage>
</organism>
<comment type="caution">
    <text evidence="1">The sequence shown here is derived from an EMBL/GenBank/DDBJ whole genome shotgun (WGS) entry which is preliminary data.</text>
</comment>
<protein>
    <submittedName>
        <fullName evidence="1">Uncharacterized protein</fullName>
    </submittedName>
</protein>
<evidence type="ECO:0000313" key="2">
    <source>
        <dbReference type="Proteomes" id="UP000772434"/>
    </source>
</evidence>
<dbReference type="EMBL" id="JADNRY010000009">
    <property type="protein sequence ID" value="KAF9075473.1"/>
    <property type="molecule type" value="Genomic_DNA"/>
</dbReference>
<reference evidence="1" key="1">
    <citation type="submission" date="2020-11" db="EMBL/GenBank/DDBJ databases">
        <authorList>
            <consortium name="DOE Joint Genome Institute"/>
            <person name="Ahrendt S."/>
            <person name="Riley R."/>
            <person name="Andreopoulos W."/>
            <person name="Labutti K."/>
            <person name="Pangilinan J."/>
            <person name="Ruiz-Duenas F.J."/>
            <person name="Barrasa J.M."/>
            <person name="Sanchez-Garcia M."/>
            <person name="Camarero S."/>
            <person name="Miyauchi S."/>
            <person name="Serrano A."/>
            <person name="Linde D."/>
            <person name="Babiker R."/>
            <person name="Drula E."/>
            <person name="Ayuso-Fernandez I."/>
            <person name="Pacheco R."/>
            <person name="Padilla G."/>
            <person name="Ferreira P."/>
            <person name="Barriuso J."/>
            <person name="Kellner H."/>
            <person name="Castanera R."/>
            <person name="Alfaro M."/>
            <person name="Ramirez L."/>
            <person name="Pisabarro A.G."/>
            <person name="Kuo A."/>
            <person name="Tritt A."/>
            <person name="Lipzen A."/>
            <person name="He G."/>
            <person name="Yan M."/>
            <person name="Ng V."/>
            <person name="Cullen D."/>
            <person name="Martin F."/>
            <person name="Rosso M.-N."/>
            <person name="Henrissat B."/>
            <person name="Hibbett D."/>
            <person name="Martinez A.T."/>
            <person name="Grigoriev I.V."/>
        </authorList>
    </citation>
    <scope>NUCLEOTIDE SEQUENCE</scope>
    <source>
        <strain evidence="1">AH 40177</strain>
    </source>
</reference>
<name>A0A9P5Q4U9_9AGAR</name>
<accession>A0A9P5Q4U9</accession>
<dbReference type="Proteomes" id="UP000772434">
    <property type="component" value="Unassembled WGS sequence"/>
</dbReference>
<dbReference type="AlphaFoldDB" id="A0A9P5Q4U9"/>
<sequence length="154" mass="17963">MPRFALQLYNVVIKEYDGIPNRLALGEQLESRVKACVCMFLFSTQDLNIIDWDRFGNLRKSYWSVGHHLADVDTILHQRAPCSDVRGWVYSCREYAKPTLSERVSVESRRLRQGTWSMDEIRSSRYPYSQGPMQHYTLSDLIFSMYKGTVAVEN</sequence>